<evidence type="ECO:0000313" key="3">
    <source>
        <dbReference type="Proteomes" id="UP000433652"/>
    </source>
</evidence>
<dbReference type="SUPFAM" id="SSF81296">
    <property type="entry name" value="E set domains"/>
    <property type="match status" value="1"/>
</dbReference>
<name>A0A6I4T0T5_9SPHN</name>
<keyword evidence="3" id="KW-1185">Reference proteome</keyword>
<dbReference type="InterPro" id="IPR000801">
    <property type="entry name" value="Esterase-like"/>
</dbReference>
<dbReference type="OrthoDB" id="5523653at2"/>
<dbReference type="InterPro" id="IPR013783">
    <property type="entry name" value="Ig-like_fold"/>
</dbReference>
<dbReference type="Gene3D" id="2.60.40.10">
    <property type="entry name" value="Immunoglobulins"/>
    <property type="match status" value="1"/>
</dbReference>
<dbReference type="Pfam" id="PF00756">
    <property type="entry name" value="Esterase"/>
    <property type="match status" value="1"/>
</dbReference>
<proteinExistence type="predicted"/>
<reference evidence="2 3" key="1">
    <citation type="submission" date="2019-12" db="EMBL/GenBank/DDBJ databases">
        <title>Genomic-based taxomic classification of the family Erythrobacteraceae.</title>
        <authorList>
            <person name="Xu L."/>
        </authorList>
    </citation>
    <scope>NUCLEOTIDE SEQUENCE [LARGE SCALE GENOMIC DNA]</scope>
    <source>
        <strain evidence="2 3">MCCC 1K01500</strain>
    </source>
</reference>
<comment type="caution">
    <text evidence="2">The sequence shown here is derived from an EMBL/GenBank/DDBJ whole genome shotgun (WGS) entry which is preliminary data.</text>
</comment>
<evidence type="ECO:0000313" key="2">
    <source>
        <dbReference type="EMBL" id="MXO61209.1"/>
    </source>
</evidence>
<dbReference type="PANTHER" id="PTHR48098:SF1">
    <property type="entry name" value="DIACYLGLYCEROL ACYLTRANSFERASE_MYCOLYLTRANSFERASE AG85A"/>
    <property type="match status" value="1"/>
</dbReference>
<feature type="chain" id="PRO_5026163795" evidence="1">
    <location>
        <begin position="27"/>
        <end position="396"/>
    </location>
</feature>
<keyword evidence="1" id="KW-0732">Signal</keyword>
<dbReference type="EMBL" id="WTYM01000059">
    <property type="protein sequence ID" value="MXO61209.1"/>
    <property type="molecule type" value="Genomic_DNA"/>
</dbReference>
<dbReference type="InterPro" id="IPR050583">
    <property type="entry name" value="Mycobacterial_A85_antigen"/>
</dbReference>
<dbReference type="InterPro" id="IPR014756">
    <property type="entry name" value="Ig_E-set"/>
</dbReference>
<dbReference type="RefSeq" id="WP_159798064.1">
    <property type="nucleotide sequence ID" value="NZ_WTYM01000059.1"/>
</dbReference>
<sequence length="396" mass="43252">MNRTVSATLAASLAMLASFAPQPAFAQSAPPAIVNDFAPSSTNQPGQEFPQVNSQGYVRFKVTAPQAQAVRATLGLGGQGGTVLHKAEDGTWVGTTSGPLDEGFHYYHLEIDGGVFNDPGTRNFYGSTRWESGIEVPAHDADFYALKDVPHGNVQQVLFPSPSTGTQRRAFVYTPPGYDDGGTTRYPVLYLQHGWGEDENAWPTQGHANLIMDNLIAEQKTRPFIIVMTYGMTNVIRPGEPGGLARFDIKPFQTVLLDELIPYVDSHFRTLADRDHRAMAGLSMGGMETQTITTANVGKFGYIGLFSGGTFSPDDVAKTPGFRDNVKLTFVSYGSRELERRNVAPPGAPQFDPVANHEALKASGFNSVFYVSPNTAHEFLSWRRSLHEFAPLLFRD</sequence>
<dbReference type="SUPFAM" id="SSF53474">
    <property type="entry name" value="alpha/beta-Hydrolases"/>
    <property type="match status" value="1"/>
</dbReference>
<accession>A0A6I4T0T5</accession>
<feature type="signal peptide" evidence="1">
    <location>
        <begin position="1"/>
        <end position="26"/>
    </location>
</feature>
<protein>
    <submittedName>
        <fullName evidence="2">Esterase</fullName>
    </submittedName>
</protein>
<dbReference type="AlphaFoldDB" id="A0A6I4T0T5"/>
<dbReference type="Gene3D" id="3.40.50.1820">
    <property type="entry name" value="alpha/beta hydrolase"/>
    <property type="match status" value="1"/>
</dbReference>
<dbReference type="GO" id="GO:0016747">
    <property type="term" value="F:acyltransferase activity, transferring groups other than amino-acyl groups"/>
    <property type="evidence" value="ECO:0007669"/>
    <property type="project" value="TreeGrafter"/>
</dbReference>
<dbReference type="PANTHER" id="PTHR48098">
    <property type="entry name" value="ENTEROCHELIN ESTERASE-RELATED"/>
    <property type="match status" value="1"/>
</dbReference>
<organism evidence="2 3">
    <name type="scientific">Croceibacterium salegens</name>
    <dbReference type="NCBI Taxonomy" id="1737568"/>
    <lineage>
        <taxon>Bacteria</taxon>
        <taxon>Pseudomonadati</taxon>
        <taxon>Pseudomonadota</taxon>
        <taxon>Alphaproteobacteria</taxon>
        <taxon>Sphingomonadales</taxon>
        <taxon>Erythrobacteraceae</taxon>
        <taxon>Croceibacterium</taxon>
    </lineage>
</organism>
<gene>
    <name evidence="2" type="ORF">GRI89_16820</name>
</gene>
<dbReference type="InterPro" id="IPR029058">
    <property type="entry name" value="AB_hydrolase_fold"/>
</dbReference>
<evidence type="ECO:0000256" key="1">
    <source>
        <dbReference type="SAM" id="SignalP"/>
    </source>
</evidence>
<dbReference type="Proteomes" id="UP000433652">
    <property type="component" value="Unassembled WGS sequence"/>
</dbReference>